<dbReference type="Gene3D" id="3.40.50.1820">
    <property type="entry name" value="alpha/beta hydrolase"/>
    <property type="match status" value="1"/>
</dbReference>
<evidence type="ECO:0000259" key="3">
    <source>
        <dbReference type="Pfam" id="PF20434"/>
    </source>
</evidence>
<evidence type="ECO:0000256" key="2">
    <source>
        <dbReference type="SAM" id="MobiDB-lite"/>
    </source>
</evidence>
<dbReference type="PANTHER" id="PTHR48081">
    <property type="entry name" value="AB HYDROLASE SUPERFAMILY PROTEIN C4A8.06C"/>
    <property type="match status" value="1"/>
</dbReference>
<dbReference type="OrthoDB" id="24847at2"/>
<organism evidence="4 5">
    <name type="scientific">Anaerolinea thermophila (strain DSM 14523 / JCM 11388 / NBRC 100420 / UNI-1)</name>
    <dbReference type="NCBI Taxonomy" id="926569"/>
    <lineage>
        <taxon>Bacteria</taxon>
        <taxon>Bacillati</taxon>
        <taxon>Chloroflexota</taxon>
        <taxon>Anaerolineae</taxon>
        <taxon>Anaerolineales</taxon>
        <taxon>Anaerolineaceae</taxon>
        <taxon>Anaerolinea</taxon>
    </lineage>
</organism>
<dbReference type="PANTHER" id="PTHR48081:SF13">
    <property type="entry name" value="ALPHA_BETA HYDROLASE"/>
    <property type="match status" value="1"/>
</dbReference>
<evidence type="ECO:0000313" key="4">
    <source>
        <dbReference type="EMBL" id="BAJ62746.1"/>
    </source>
</evidence>
<dbReference type="KEGG" id="atm:ANT_07120"/>
<dbReference type="RefSeq" id="WP_013559140.1">
    <property type="nucleotide sequence ID" value="NC_014960.1"/>
</dbReference>
<keyword evidence="5" id="KW-1185">Reference proteome</keyword>
<name>E8N2E0_ANATU</name>
<dbReference type="STRING" id="926569.ANT_07120"/>
<dbReference type="InterPro" id="IPR049492">
    <property type="entry name" value="BD-FAE-like_dom"/>
</dbReference>
<dbReference type="InterPro" id="IPR029058">
    <property type="entry name" value="AB_hydrolase_fold"/>
</dbReference>
<evidence type="ECO:0000256" key="1">
    <source>
        <dbReference type="ARBA" id="ARBA00022801"/>
    </source>
</evidence>
<proteinExistence type="predicted"/>
<dbReference type="InterPro" id="IPR050300">
    <property type="entry name" value="GDXG_lipolytic_enzyme"/>
</dbReference>
<dbReference type="InParanoid" id="E8N2E0"/>
<dbReference type="GO" id="GO:0016787">
    <property type="term" value="F:hydrolase activity"/>
    <property type="evidence" value="ECO:0007669"/>
    <property type="project" value="UniProtKB-KW"/>
</dbReference>
<feature type="domain" description="BD-FAE-like" evidence="3">
    <location>
        <begin position="39"/>
        <end position="257"/>
    </location>
</feature>
<sequence length="299" mass="33304">MSTKPHYAVPFPIPEANTDHIKRKMFDLPYAHSSPAQKLDIYWPEEGNGPFPVVISIHGGAFMGGDKRDIQIKPMFEVLKYNYVLVGVNYRLSGEATFPALIHDIKAAIRWIRANARTYLFDPNRIATWGGSAGGYLSLMAGVTAGIRELDDPSLGNAAQPDHVQAVVSWFPPTDFLKMDEQLAESGFPPPPEYTHSGENSPESLLLGRKITDVPDLVRVANPETYIRPGLPPFFIQHGRLDETVPYQQSLHFANQLAAVNPQGVTYEILPEARHADSAFETPQNIQKVLNFLDKALRF</sequence>
<evidence type="ECO:0000313" key="5">
    <source>
        <dbReference type="Proteomes" id="UP000008922"/>
    </source>
</evidence>
<protein>
    <recommendedName>
        <fullName evidence="3">BD-FAE-like domain-containing protein</fullName>
    </recommendedName>
</protein>
<feature type="region of interest" description="Disordered" evidence="2">
    <location>
        <begin position="183"/>
        <end position="202"/>
    </location>
</feature>
<dbReference type="SUPFAM" id="SSF53474">
    <property type="entry name" value="alpha/beta-Hydrolases"/>
    <property type="match status" value="1"/>
</dbReference>
<dbReference type="Proteomes" id="UP000008922">
    <property type="component" value="Chromosome"/>
</dbReference>
<dbReference type="eggNOG" id="COG0657">
    <property type="taxonomic scope" value="Bacteria"/>
</dbReference>
<accession>E8N2E0</accession>
<gene>
    <name evidence="4" type="ordered locus">ANT_07120</name>
</gene>
<dbReference type="Pfam" id="PF20434">
    <property type="entry name" value="BD-FAE"/>
    <property type="match status" value="1"/>
</dbReference>
<dbReference type="EMBL" id="AP012029">
    <property type="protein sequence ID" value="BAJ62746.1"/>
    <property type="molecule type" value="Genomic_DNA"/>
</dbReference>
<dbReference type="AlphaFoldDB" id="E8N2E0"/>
<dbReference type="HOGENOM" id="CLU_012494_4_0_0"/>
<reference evidence="4 5" key="1">
    <citation type="submission" date="2010-12" db="EMBL/GenBank/DDBJ databases">
        <title>Whole genome sequence of Anaerolinea thermophila UNI-1.</title>
        <authorList>
            <person name="Narita-Yamada S."/>
            <person name="Kishi E."/>
            <person name="Watanabe Y."/>
            <person name="Takasaki K."/>
            <person name="Ankai A."/>
            <person name="Oguchi A."/>
            <person name="Fukui S."/>
            <person name="Takahashi M."/>
            <person name="Yashiro I."/>
            <person name="Hosoyama A."/>
            <person name="Sekiguchi Y."/>
            <person name="Hanada S."/>
            <person name="Fujita N."/>
        </authorList>
    </citation>
    <scope>NUCLEOTIDE SEQUENCE [LARGE SCALE GENOMIC DNA]</scope>
    <source>
        <strain evidence="5">DSM 14523 / JCM 11388 / NBRC 100420 / UNI-1</strain>
    </source>
</reference>
<keyword evidence="1" id="KW-0378">Hydrolase</keyword>